<dbReference type="InterPro" id="IPR050597">
    <property type="entry name" value="Cytochrome_c_Oxidase_Subunit"/>
</dbReference>
<dbReference type="InterPro" id="IPR032858">
    <property type="entry name" value="CcoP_N"/>
</dbReference>
<dbReference type="Pfam" id="PF13442">
    <property type="entry name" value="Cytochrome_CBB3"/>
    <property type="match status" value="1"/>
</dbReference>
<feature type="transmembrane region" description="Helical" evidence="6">
    <location>
        <begin position="133"/>
        <end position="155"/>
    </location>
</feature>
<evidence type="ECO:0000256" key="6">
    <source>
        <dbReference type="SAM" id="Phobius"/>
    </source>
</evidence>
<accession>A0ABW4ICJ6</accession>
<keyword evidence="2 4" id="KW-0479">Metal-binding</keyword>
<dbReference type="PANTHER" id="PTHR33751">
    <property type="entry name" value="CBB3-TYPE CYTOCHROME C OXIDASE SUBUNIT FIXP"/>
    <property type="match status" value="1"/>
</dbReference>
<gene>
    <name evidence="8" type="ORF">ACFSAH_07590</name>
</gene>
<dbReference type="InterPro" id="IPR009056">
    <property type="entry name" value="Cyt_c-like_dom"/>
</dbReference>
<evidence type="ECO:0000256" key="2">
    <source>
        <dbReference type="ARBA" id="ARBA00022723"/>
    </source>
</evidence>
<evidence type="ECO:0000259" key="7">
    <source>
        <dbReference type="PROSITE" id="PS51007"/>
    </source>
</evidence>
<evidence type="ECO:0000313" key="8">
    <source>
        <dbReference type="EMBL" id="MFD1629732.1"/>
    </source>
</evidence>
<proteinExistence type="predicted"/>
<keyword evidence="6" id="KW-1133">Transmembrane helix</keyword>
<dbReference type="Gene3D" id="1.10.760.10">
    <property type="entry name" value="Cytochrome c-like domain"/>
    <property type="match status" value="1"/>
</dbReference>
<evidence type="ECO:0000256" key="1">
    <source>
        <dbReference type="ARBA" id="ARBA00022617"/>
    </source>
</evidence>
<dbReference type="EMBL" id="JBHUDG010000006">
    <property type="protein sequence ID" value="MFD1629732.1"/>
    <property type="molecule type" value="Genomic_DNA"/>
</dbReference>
<dbReference type="PANTHER" id="PTHR33751:SF1">
    <property type="entry name" value="CBB3-TYPE CYTOCHROME C OXIDASE SUBUNIT FIXP"/>
    <property type="match status" value="1"/>
</dbReference>
<keyword evidence="6" id="KW-0472">Membrane</keyword>
<name>A0ABW4ICJ6_9SPHI</name>
<dbReference type="Pfam" id="PF14715">
    <property type="entry name" value="FixP_N"/>
    <property type="match status" value="1"/>
</dbReference>
<dbReference type="SUPFAM" id="SSF46626">
    <property type="entry name" value="Cytochrome c"/>
    <property type="match status" value="1"/>
</dbReference>
<keyword evidence="1 4" id="KW-0349">Heme</keyword>
<reference evidence="9" key="1">
    <citation type="journal article" date="2019" name="Int. J. Syst. Evol. Microbiol.">
        <title>The Global Catalogue of Microorganisms (GCM) 10K type strain sequencing project: providing services to taxonomists for standard genome sequencing and annotation.</title>
        <authorList>
            <consortium name="The Broad Institute Genomics Platform"/>
            <consortium name="The Broad Institute Genome Sequencing Center for Infectious Disease"/>
            <person name="Wu L."/>
            <person name="Ma J."/>
        </authorList>
    </citation>
    <scope>NUCLEOTIDE SEQUENCE [LARGE SCALE GENOMIC DNA]</scope>
    <source>
        <strain evidence="9">CCUG 53762</strain>
    </source>
</reference>
<evidence type="ECO:0000256" key="4">
    <source>
        <dbReference type="PROSITE-ProRule" id="PRU00433"/>
    </source>
</evidence>
<keyword evidence="9" id="KW-1185">Reference proteome</keyword>
<feature type="domain" description="Cytochrome c" evidence="7">
    <location>
        <begin position="199"/>
        <end position="278"/>
    </location>
</feature>
<keyword evidence="6" id="KW-0812">Transmembrane</keyword>
<dbReference type="Gene3D" id="6.10.280.130">
    <property type="match status" value="1"/>
</dbReference>
<protein>
    <submittedName>
        <fullName evidence="8">Cbb3-type cytochrome c oxidase N-terminal domain-containing protein</fullName>
    </submittedName>
</protein>
<dbReference type="PROSITE" id="PS51007">
    <property type="entry name" value="CYTC"/>
    <property type="match status" value="1"/>
</dbReference>
<dbReference type="InterPro" id="IPR038414">
    <property type="entry name" value="CcoP_N_sf"/>
</dbReference>
<dbReference type="InterPro" id="IPR036909">
    <property type="entry name" value="Cyt_c-like_dom_sf"/>
</dbReference>
<evidence type="ECO:0000313" key="9">
    <source>
        <dbReference type="Proteomes" id="UP001597118"/>
    </source>
</evidence>
<evidence type="ECO:0000256" key="3">
    <source>
        <dbReference type="ARBA" id="ARBA00023004"/>
    </source>
</evidence>
<organism evidence="8 9">
    <name type="scientific">Pseudopedobacter beijingensis</name>
    <dbReference type="NCBI Taxonomy" id="1207056"/>
    <lineage>
        <taxon>Bacteria</taxon>
        <taxon>Pseudomonadati</taxon>
        <taxon>Bacteroidota</taxon>
        <taxon>Sphingobacteriia</taxon>
        <taxon>Sphingobacteriales</taxon>
        <taxon>Sphingobacteriaceae</taxon>
        <taxon>Pseudopedobacter</taxon>
    </lineage>
</organism>
<dbReference type="Proteomes" id="UP001597118">
    <property type="component" value="Unassembled WGS sequence"/>
</dbReference>
<comment type="caution">
    <text evidence="8">The sequence shown here is derived from an EMBL/GenBank/DDBJ whole genome shotgun (WGS) entry which is preliminary data.</text>
</comment>
<dbReference type="RefSeq" id="WP_379662113.1">
    <property type="nucleotide sequence ID" value="NZ_JBHUDG010000006.1"/>
</dbReference>
<feature type="region of interest" description="Disordered" evidence="5">
    <location>
        <begin position="277"/>
        <end position="310"/>
    </location>
</feature>
<keyword evidence="3 4" id="KW-0408">Iron</keyword>
<evidence type="ECO:0000256" key="5">
    <source>
        <dbReference type="SAM" id="MobiDB-lite"/>
    </source>
</evidence>
<sequence length="310" mass="33857">MKKLGSTILFITIFFGAGSAFGGETKMTHTELMNYIGVGAIILTLVLILIVCLVLLNTFKVMAAILLKDSEATKPVGEEVNAGEVVNTTVPVKEKRTFWQKLLSLRPLSEEKDLEIAHEFDGIKELDNPTPGWFMYLFYGTIIFAVVYLLNFHVFKIGKLQDEEYAVEMEKAEAAKAVFLAKSANLVDENTVKISTEASVLSSGAAIYVKNCVACHGDKGQGTVGPNLTDDYWLHGGTIKNIFKTIKYGVPEKGMISWEKQLTPKEIADVASYIKSLRGTNPPGAKEAQGVHDTGEEEEEAPVAQDSTAS</sequence>
<feature type="transmembrane region" description="Helical" evidence="6">
    <location>
        <begin position="32"/>
        <end position="56"/>
    </location>
</feature>